<sequence length="207" mass="23420">MSTHHLDNLPQKGSAAALAHHLRAGHVYRREDLTRLSSAVDRDLGKLVAAGRLKKLAQGLYHAPKSSRFGLLPPEDGQVVQSFLRGDKDFLLFSPSAYNTVGLGTTQLYNRTLVYNRKRHGVFKLGNREFDFRVKPRFPHQLTPEFLFVDLLNNLDELAEDRDDVLDRARTLWPARVSPKLLQAAELYGNAATRKHVKAWMDDLVPA</sequence>
<evidence type="ECO:0000313" key="1">
    <source>
        <dbReference type="EMBL" id="XDJ53172.1"/>
    </source>
</evidence>
<organism evidence="1">
    <name type="scientific">Castellaniella ginsengisoli</name>
    <dbReference type="NCBI Taxonomy" id="546114"/>
    <lineage>
        <taxon>Bacteria</taxon>
        <taxon>Pseudomonadati</taxon>
        <taxon>Pseudomonadota</taxon>
        <taxon>Betaproteobacteria</taxon>
        <taxon>Burkholderiales</taxon>
        <taxon>Alcaligenaceae</taxon>
        <taxon>Castellaniella</taxon>
    </lineage>
</organism>
<name>A0AB39DDQ9_9BURK</name>
<gene>
    <name evidence="1" type="ORF">ABRZ01_01270</name>
</gene>
<dbReference type="RefSeq" id="WP_269358234.1">
    <property type="nucleotide sequence ID" value="NZ_CP158256.1"/>
</dbReference>
<proteinExistence type="predicted"/>
<evidence type="ECO:0008006" key="2">
    <source>
        <dbReference type="Google" id="ProtNLM"/>
    </source>
</evidence>
<dbReference type="AlphaFoldDB" id="A0AB39DDQ9"/>
<accession>A0AB39DDQ9</accession>
<protein>
    <recommendedName>
        <fullName evidence="2">Transcriptional regulator, AbiEi antitoxin, Type IV TA system</fullName>
    </recommendedName>
</protein>
<dbReference type="EMBL" id="CP158256">
    <property type="protein sequence ID" value="XDJ53172.1"/>
    <property type="molecule type" value="Genomic_DNA"/>
</dbReference>
<reference evidence="1" key="1">
    <citation type="submission" date="2024-05" db="EMBL/GenBank/DDBJ databases">
        <authorList>
            <person name="Luo Y.-C."/>
            <person name="Nicholds J."/>
            <person name="Mortimer T."/>
            <person name="Maboni G."/>
        </authorList>
    </citation>
    <scope>NUCLEOTIDE SEQUENCE</scope>
    <source>
        <strain evidence="1">150964</strain>
    </source>
</reference>